<evidence type="ECO:0000256" key="1">
    <source>
        <dbReference type="SAM" id="Coils"/>
    </source>
</evidence>
<feature type="compositionally biased region" description="Polar residues" evidence="2">
    <location>
        <begin position="104"/>
        <end position="117"/>
    </location>
</feature>
<sequence>MTSSSSQMDHDGSQRLPNGIRPAEQEVRDSSDLSPSPSRLVTTAAAAITPDSAERASSRSRPRINSVSSFGSTETGETGNSRLQELRSQKKAKLGALKERIKSSHTTLTTPVRNQDPASKVKPHEGNSQIGNSAETQNIDGDPTSKLSELRAKRKQRLEDAQIGSPASAPTPRHDFRRSAGSPPPVIMLSGTGVKVKETSPNQLEIVSDNHTGTLSDDGMCEGPSIAGNSDDMDMVSDSESVENDKANVAFRRLSNESSSVSDEILRPYLARRGSARSADMGTPIHRHIVARRSSARSVDDTSSLSKLDLLRLRRAQNREKAQLELAALGTPRHRVGVEQPSGESSAPKHSQQKRAKEPANNDELAKQLHDVQEERTQLKRQLEASRAAFRLTRELTTLQRQLGASRTALQLTREEKLSHAKIGAEAGSENDLFGLCNMVDELQGQVDKLGGKKIEDKIRLEEDLHKSRLEVAQLQEEVEENQHTLKRMKTENQELNDQKELQLENQLLRNGGLEGEKKMSSRIIRFWKPGISSSFGNPFRSLLGQRHRSTVKATGHTWHPFKPASYKSEVKSRHRFSNLLNGLVNWDTAKNVAWGAGIMGLFLMSGGDPQISHDRGPFVRFEIPTPLFQGP</sequence>
<accession>A0AAD2FCK9</accession>
<gene>
    <name evidence="3" type="ORF">CYCCA115_LOCUS2396</name>
</gene>
<keyword evidence="1" id="KW-0175">Coiled coil</keyword>
<name>A0AAD2FCK9_9STRA</name>
<feature type="region of interest" description="Disordered" evidence="2">
    <location>
        <begin position="1"/>
        <end position="241"/>
    </location>
</feature>
<reference evidence="3" key="1">
    <citation type="submission" date="2023-08" db="EMBL/GenBank/DDBJ databases">
        <authorList>
            <person name="Audoor S."/>
            <person name="Bilcke G."/>
        </authorList>
    </citation>
    <scope>NUCLEOTIDE SEQUENCE</scope>
</reference>
<evidence type="ECO:0000256" key="2">
    <source>
        <dbReference type="SAM" id="MobiDB-lite"/>
    </source>
</evidence>
<feature type="compositionally biased region" description="Polar residues" evidence="2">
    <location>
        <begin position="199"/>
        <end position="215"/>
    </location>
</feature>
<feature type="compositionally biased region" description="Low complexity" evidence="2">
    <location>
        <begin position="32"/>
        <end position="41"/>
    </location>
</feature>
<dbReference type="Proteomes" id="UP001295423">
    <property type="component" value="Unassembled WGS sequence"/>
</dbReference>
<feature type="compositionally biased region" description="Acidic residues" evidence="2">
    <location>
        <begin position="231"/>
        <end position="241"/>
    </location>
</feature>
<organism evidence="3 4">
    <name type="scientific">Cylindrotheca closterium</name>
    <dbReference type="NCBI Taxonomy" id="2856"/>
    <lineage>
        <taxon>Eukaryota</taxon>
        <taxon>Sar</taxon>
        <taxon>Stramenopiles</taxon>
        <taxon>Ochrophyta</taxon>
        <taxon>Bacillariophyta</taxon>
        <taxon>Bacillariophyceae</taxon>
        <taxon>Bacillariophycidae</taxon>
        <taxon>Bacillariales</taxon>
        <taxon>Bacillariaceae</taxon>
        <taxon>Cylindrotheca</taxon>
    </lineage>
</organism>
<protein>
    <submittedName>
        <fullName evidence="3">Uncharacterized protein</fullName>
    </submittedName>
</protein>
<feature type="coiled-coil region" evidence="1">
    <location>
        <begin position="458"/>
        <end position="506"/>
    </location>
</feature>
<dbReference type="EMBL" id="CAKOGP040000147">
    <property type="protein sequence ID" value="CAJ1931449.1"/>
    <property type="molecule type" value="Genomic_DNA"/>
</dbReference>
<feature type="compositionally biased region" description="Polar residues" evidence="2">
    <location>
        <begin position="65"/>
        <end position="83"/>
    </location>
</feature>
<proteinExistence type="predicted"/>
<feature type="region of interest" description="Disordered" evidence="2">
    <location>
        <begin position="325"/>
        <end position="362"/>
    </location>
</feature>
<comment type="caution">
    <text evidence="3">The sequence shown here is derived from an EMBL/GenBank/DDBJ whole genome shotgun (WGS) entry which is preliminary data.</text>
</comment>
<feature type="coiled-coil region" evidence="1">
    <location>
        <begin position="362"/>
        <end position="389"/>
    </location>
</feature>
<evidence type="ECO:0000313" key="3">
    <source>
        <dbReference type="EMBL" id="CAJ1931449.1"/>
    </source>
</evidence>
<feature type="compositionally biased region" description="Polar residues" evidence="2">
    <location>
        <begin position="126"/>
        <end position="139"/>
    </location>
</feature>
<evidence type="ECO:0000313" key="4">
    <source>
        <dbReference type="Proteomes" id="UP001295423"/>
    </source>
</evidence>
<keyword evidence="4" id="KW-1185">Reference proteome</keyword>
<dbReference type="AlphaFoldDB" id="A0AAD2FCK9"/>